<gene>
    <name evidence="3" type="ORF">KTO63_02760</name>
</gene>
<dbReference type="CDD" id="cd10967">
    <property type="entry name" value="CE4_GLA_like_6s"/>
    <property type="match status" value="1"/>
</dbReference>
<evidence type="ECO:0000313" key="4">
    <source>
        <dbReference type="Proteomes" id="UP000812270"/>
    </source>
</evidence>
<dbReference type="PANTHER" id="PTHR34216:SF11">
    <property type="entry name" value="CHITOOLIGOSACCHARIDE DEACETYLASE"/>
    <property type="match status" value="1"/>
</dbReference>
<feature type="signal peptide" evidence="1">
    <location>
        <begin position="1"/>
        <end position="20"/>
    </location>
</feature>
<reference evidence="3" key="1">
    <citation type="submission" date="2021-06" db="EMBL/GenBank/DDBJ databases">
        <authorList>
            <person name="Huq M.A."/>
        </authorList>
    </citation>
    <scope>NUCLEOTIDE SEQUENCE</scope>
    <source>
        <strain evidence="3">MAH-26</strain>
    </source>
</reference>
<dbReference type="AlphaFoldDB" id="A0A9E2S5K6"/>
<sequence length="265" mass="29923">MNTKIHCIILFLFFGYSVHAQDTLWHHKKCAVVLTYDDALDVDIDNAAPALDSLGLKATFYLSNYTGTLDTRTAQWRAIAAKGHELGNHTYYHPCIGKRPGREFVKADNDLNNYTVQQIDQEIHMMNSLLKAIDGKHSRTFAYPCGDTKISDSFYLDPIKKEFTGARGVRPEMLRIQDVKLYDIGCYGINGESGDQLVSLVQKAMDSHTLVVFLFHGVGGGHSLNVSLQAHSQLLHFLKQHEKEIWIAPMTEVAEYIQRYQSSSK</sequence>
<dbReference type="GO" id="GO:0005975">
    <property type="term" value="P:carbohydrate metabolic process"/>
    <property type="evidence" value="ECO:0007669"/>
    <property type="project" value="InterPro"/>
</dbReference>
<proteinExistence type="predicted"/>
<dbReference type="GO" id="GO:0016810">
    <property type="term" value="F:hydrolase activity, acting on carbon-nitrogen (but not peptide) bonds"/>
    <property type="evidence" value="ECO:0007669"/>
    <property type="project" value="InterPro"/>
</dbReference>
<protein>
    <submittedName>
        <fullName evidence="3">Polysaccharide deacetylase family protein</fullName>
    </submittedName>
</protein>
<dbReference type="InterPro" id="IPR051398">
    <property type="entry name" value="Polysacch_Deacetylase"/>
</dbReference>
<comment type="caution">
    <text evidence="3">The sequence shown here is derived from an EMBL/GenBank/DDBJ whole genome shotgun (WGS) entry which is preliminary data.</text>
</comment>
<keyword evidence="1" id="KW-0732">Signal</keyword>
<name>A0A9E2S5K6_9BACT</name>
<dbReference type="InterPro" id="IPR002509">
    <property type="entry name" value="NODB_dom"/>
</dbReference>
<dbReference type="PROSITE" id="PS51677">
    <property type="entry name" value="NODB"/>
    <property type="match status" value="1"/>
</dbReference>
<dbReference type="EMBL" id="JAHSPG010000001">
    <property type="protein sequence ID" value="MBV4356052.1"/>
    <property type="molecule type" value="Genomic_DNA"/>
</dbReference>
<evidence type="ECO:0000256" key="1">
    <source>
        <dbReference type="SAM" id="SignalP"/>
    </source>
</evidence>
<evidence type="ECO:0000259" key="2">
    <source>
        <dbReference type="PROSITE" id="PS51677"/>
    </source>
</evidence>
<evidence type="ECO:0000313" key="3">
    <source>
        <dbReference type="EMBL" id="MBV4356052.1"/>
    </source>
</evidence>
<keyword evidence="4" id="KW-1185">Reference proteome</keyword>
<organism evidence="3 4">
    <name type="scientific">Pinibacter aurantiacus</name>
    <dbReference type="NCBI Taxonomy" id="2851599"/>
    <lineage>
        <taxon>Bacteria</taxon>
        <taxon>Pseudomonadati</taxon>
        <taxon>Bacteroidota</taxon>
        <taxon>Chitinophagia</taxon>
        <taxon>Chitinophagales</taxon>
        <taxon>Chitinophagaceae</taxon>
        <taxon>Pinibacter</taxon>
    </lineage>
</organism>
<feature type="chain" id="PRO_5039326816" evidence="1">
    <location>
        <begin position="21"/>
        <end position="265"/>
    </location>
</feature>
<dbReference type="PANTHER" id="PTHR34216">
    <property type="match status" value="1"/>
</dbReference>
<dbReference type="Pfam" id="PF01522">
    <property type="entry name" value="Polysacc_deac_1"/>
    <property type="match status" value="1"/>
</dbReference>
<dbReference type="Proteomes" id="UP000812270">
    <property type="component" value="Unassembled WGS sequence"/>
</dbReference>
<dbReference type="RefSeq" id="WP_217789592.1">
    <property type="nucleotide sequence ID" value="NZ_JAHSPG010000001.1"/>
</dbReference>
<accession>A0A9E2S5K6</accession>
<feature type="domain" description="NodB homology" evidence="2">
    <location>
        <begin position="30"/>
        <end position="248"/>
    </location>
</feature>